<organism evidence="1 2">
    <name type="scientific">Ixodes persulcatus</name>
    <name type="common">Taiga tick</name>
    <dbReference type="NCBI Taxonomy" id="34615"/>
    <lineage>
        <taxon>Eukaryota</taxon>
        <taxon>Metazoa</taxon>
        <taxon>Ecdysozoa</taxon>
        <taxon>Arthropoda</taxon>
        <taxon>Chelicerata</taxon>
        <taxon>Arachnida</taxon>
        <taxon>Acari</taxon>
        <taxon>Parasitiformes</taxon>
        <taxon>Ixodida</taxon>
        <taxon>Ixodoidea</taxon>
        <taxon>Ixodidae</taxon>
        <taxon>Ixodinae</taxon>
        <taxon>Ixodes</taxon>
    </lineage>
</organism>
<proteinExistence type="predicted"/>
<name>A0AC60QD47_IXOPE</name>
<evidence type="ECO:0000313" key="1">
    <source>
        <dbReference type="EMBL" id="KAG0432036.1"/>
    </source>
</evidence>
<dbReference type="Proteomes" id="UP000805193">
    <property type="component" value="Unassembled WGS sequence"/>
</dbReference>
<keyword evidence="2" id="KW-1185">Reference proteome</keyword>
<protein>
    <submittedName>
        <fullName evidence="1">Uncharacterized protein</fullName>
    </submittedName>
</protein>
<sequence length="565" mass="62708">MVKSNVIVPVEDLESRRETKIDIGISGHGAVVDPPSPDLGTDMSTQYSKRLNELRRSFKLGKTRPASYRVQQLKALDRFLVDYHDAFVQALKEDLNKNKFESILFEINFTRNEIKGTIMELEKWMKPEKAAKNIMLIMDEALVHSEPYGVALIIGAWNYPLQLTLCPLIGAIAAGNCAVIKPSENAAATAKVIEELVPKYLDPECYTVVTGGPKESSELLTEKFDYIFYTGSINVGKIIYEAAQKHLTPVTLELGGKSPVYLDEGLDMEVACRRLMWGKHVNAGQTCVAPDYVLCHQAAYADFVDTCKRVITEFYSADPKASPDLGRIINTNHVKRIAKLLNGTRPAVGGEVDEDTKYVAPTLLTDVKPTDPIMQEEIFGPVLPILRVQSADEAIQFINERDKPLTLYVFSKSQKVIDRFMQETSSGSMCANDTLVHLSVDTLPFGGVGPSGMGRYHGKYSFDTFSNKKAVLLRNFNPIGEAFGRKRYPPLNDSKLAYFRQLLAKRSSPFGGTLCPHALPARLHARHRLGLRARYVLNVTCSSVSSSGWCVHSVLQRGPSISDLT</sequence>
<dbReference type="EMBL" id="JABSTQ010009181">
    <property type="protein sequence ID" value="KAG0432036.1"/>
    <property type="molecule type" value="Genomic_DNA"/>
</dbReference>
<reference evidence="1 2" key="1">
    <citation type="journal article" date="2020" name="Cell">
        <title>Large-Scale Comparative Analyses of Tick Genomes Elucidate Their Genetic Diversity and Vector Capacities.</title>
        <authorList>
            <consortium name="Tick Genome and Microbiome Consortium (TIGMIC)"/>
            <person name="Jia N."/>
            <person name="Wang J."/>
            <person name="Shi W."/>
            <person name="Du L."/>
            <person name="Sun Y."/>
            <person name="Zhan W."/>
            <person name="Jiang J.F."/>
            <person name="Wang Q."/>
            <person name="Zhang B."/>
            <person name="Ji P."/>
            <person name="Bell-Sakyi L."/>
            <person name="Cui X.M."/>
            <person name="Yuan T.T."/>
            <person name="Jiang B.G."/>
            <person name="Yang W.F."/>
            <person name="Lam T.T."/>
            <person name="Chang Q.C."/>
            <person name="Ding S.J."/>
            <person name="Wang X.J."/>
            <person name="Zhu J.G."/>
            <person name="Ruan X.D."/>
            <person name="Zhao L."/>
            <person name="Wei J.T."/>
            <person name="Ye R.Z."/>
            <person name="Que T.C."/>
            <person name="Du C.H."/>
            <person name="Zhou Y.H."/>
            <person name="Cheng J.X."/>
            <person name="Dai P.F."/>
            <person name="Guo W.B."/>
            <person name="Han X.H."/>
            <person name="Huang E.J."/>
            <person name="Li L.F."/>
            <person name="Wei W."/>
            <person name="Gao Y.C."/>
            <person name="Liu J.Z."/>
            <person name="Shao H.Z."/>
            <person name="Wang X."/>
            <person name="Wang C.C."/>
            <person name="Yang T.C."/>
            <person name="Huo Q.B."/>
            <person name="Li W."/>
            <person name="Chen H.Y."/>
            <person name="Chen S.E."/>
            <person name="Zhou L.G."/>
            <person name="Ni X.B."/>
            <person name="Tian J.H."/>
            <person name="Sheng Y."/>
            <person name="Liu T."/>
            <person name="Pan Y.S."/>
            <person name="Xia L.Y."/>
            <person name="Li J."/>
            <person name="Zhao F."/>
            <person name="Cao W.C."/>
        </authorList>
    </citation>
    <scope>NUCLEOTIDE SEQUENCE [LARGE SCALE GENOMIC DNA]</scope>
    <source>
        <strain evidence="1">Iper-2018</strain>
    </source>
</reference>
<gene>
    <name evidence="1" type="ORF">HPB47_021225</name>
</gene>
<comment type="caution">
    <text evidence="1">The sequence shown here is derived from an EMBL/GenBank/DDBJ whole genome shotgun (WGS) entry which is preliminary data.</text>
</comment>
<accession>A0AC60QD47</accession>
<evidence type="ECO:0000313" key="2">
    <source>
        <dbReference type="Proteomes" id="UP000805193"/>
    </source>
</evidence>